<reference evidence="1" key="1">
    <citation type="submission" date="2020-05" db="EMBL/GenBank/DDBJ databases">
        <authorList>
            <person name="Chiriac C."/>
            <person name="Salcher M."/>
            <person name="Ghai R."/>
            <person name="Kavagutti S V."/>
        </authorList>
    </citation>
    <scope>NUCLEOTIDE SEQUENCE</scope>
</reference>
<dbReference type="EMBL" id="CAEZXS010000201">
    <property type="protein sequence ID" value="CAB4710455.1"/>
    <property type="molecule type" value="Genomic_DNA"/>
</dbReference>
<protein>
    <submittedName>
        <fullName evidence="1">Unannotated protein</fullName>
    </submittedName>
</protein>
<sequence length="109" mass="11760">MAEDQLRQVVDRVVPVALQVTQTEVDPPQVVPPPVAVSIDLLVAGLRPLEQLPAVPVAHQVVAVPVVVVQEDLSSDHRAARAVDVVTVKNSSQWTSLPIRLLAPRCQRA</sequence>
<evidence type="ECO:0000313" key="1">
    <source>
        <dbReference type="EMBL" id="CAB4710455.1"/>
    </source>
</evidence>
<dbReference type="EMBL" id="CAFBPW010000353">
    <property type="protein sequence ID" value="CAB5041907.1"/>
    <property type="molecule type" value="Genomic_DNA"/>
</dbReference>
<accession>A0A6J6QN93</accession>
<organism evidence="1">
    <name type="scientific">freshwater metagenome</name>
    <dbReference type="NCBI Taxonomy" id="449393"/>
    <lineage>
        <taxon>unclassified sequences</taxon>
        <taxon>metagenomes</taxon>
        <taxon>ecological metagenomes</taxon>
    </lineage>
</organism>
<gene>
    <name evidence="1" type="ORF">UFOPK2582_01398</name>
    <name evidence="2" type="ORF">UFOPK4173_02041</name>
</gene>
<proteinExistence type="predicted"/>
<name>A0A6J6QN93_9ZZZZ</name>
<evidence type="ECO:0000313" key="2">
    <source>
        <dbReference type="EMBL" id="CAB5041907.1"/>
    </source>
</evidence>
<dbReference type="AlphaFoldDB" id="A0A6J6QN93"/>